<evidence type="ECO:0000313" key="3">
    <source>
        <dbReference type="Proteomes" id="UP000601435"/>
    </source>
</evidence>
<gene>
    <name evidence="2" type="ORF">SNEC2469_LOCUS1174</name>
</gene>
<keyword evidence="1" id="KW-0472">Membrane</keyword>
<keyword evidence="3" id="KW-1185">Reference proteome</keyword>
<dbReference type="AlphaFoldDB" id="A0A812J3G2"/>
<feature type="transmembrane region" description="Helical" evidence="1">
    <location>
        <begin position="210"/>
        <end position="233"/>
    </location>
</feature>
<feature type="transmembrane region" description="Helical" evidence="1">
    <location>
        <begin position="305"/>
        <end position="332"/>
    </location>
</feature>
<comment type="caution">
    <text evidence="2">The sequence shown here is derived from an EMBL/GenBank/DDBJ whole genome shotgun (WGS) entry which is preliminary data.</text>
</comment>
<accession>A0A812J3G2</accession>
<evidence type="ECO:0000256" key="1">
    <source>
        <dbReference type="SAM" id="Phobius"/>
    </source>
</evidence>
<dbReference type="EMBL" id="CAJNJA010005496">
    <property type="protein sequence ID" value="CAE7191553.1"/>
    <property type="molecule type" value="Genomic_DNA"/>
</dbReference>
<name>A0A812J3G2_9DINO</name>
<evidence type="ECO:0000313" key="2">
    <source>
        <dbReference type="EMBL" id="CAE7191553.1"/>
    </source>
</evidence>
<dbReference type="OrthoDB" id="413610at2759"/>
<sequence length="590" mass="65530">MTHCFEDSGTIRDVDFESVEDQKIATLKERMERTKDSVDRFAKVHFRWTVGIKFIGLVALASLLAVEWYSEVRSEASRLVTELSSLGKDVLLYDLVLTMSARMLALTGDLRWRDEYFLKVEPLEVVLADIARKAPDIASEFDKRTVVANDKLLALEGEAIELSTYNVTLATSVLFSDEYESNKALLLEGLTVLDGMIQDVRKRHRETQSWWGILSPSLVLLAFFGECAMTVAVERLDRRLERYWKEADHAHSAYSHEARKRFVKKAEDTIISIQGKIPKRFLRPLQLQAENDDAPPSPQLLRRRLFYLAMSAEVFALAGFAIPAVLTLVALYKAEGTDPLQQLIVHAKDTEFYDVALTSSARLCVLSDDTRWAREYDGFVAPIDTALAGLQEVAPDVAADFAKSTSAANDALIDMEAAALEACGSDSQLGRSILFSPAYEGNKTLLLDGIRSVTAAADEQRQIFEDEEEQHHTISRILLIVSTFLIVAADLCTVVIAAWMEALSVADDGDDGKDSAAEQRFVLGLLDLVKMTLSSDEKKLTRAVADQDSFAEDCTDILPDESGGGALTHQSLIERWCDGPTEVTTRVSWA</sequence>
<proteinExistence type="predicted"/>
<protein>
    <submittedName>
        <fullName evidence="2">Uncharacterized protein</fullName>
    </submittedName>
</protein>
<feature type="transmembrane region" description="Helical" evidence="1">
    <location>
        <begin position="477"/>
        <end position="500"/>
    </location>
</feature>
<feature type="transmembrane region" description="Helical" evidence="1">
    <location>
        <begin position="50"/>
        <end position="70"/>
    </location>
</feature>
<keyword evidence="1" id="KW-1133">Transmembrane helix</keyword>
<organism evidence="2 3">
    <name type="scientific">Symbiodinium necroappetens</name>
    <dbReference type="NCBI Taxonomy" id="1628268"/>
    <lineage>
        <taxon>Eukaryota</taxon>
        <taxon>Sar</taxon>
        <taxon>Alveolata</taxon>
        <taxon>Dinophyceae</taxon>
        <taxon>Suessiales</taxon>
        <taxon>Symbiodiniaceae</taxon>
        <taxon>Symbiodinium</taxon>
    </lineage>
</organism>
<keyword evidence="1" id="KW-0812">Transmembrane</keyword>
<reference evidence="2" key="1">
    <citation type="submission" date="2021-02" db="EMBL/GenBank/DDBJ databases">
        <authorList>
            <person name="Dougan E. K."/>
            <person name="Rhodes N."/>
            <person name="Thang M."/>
            <person name="Chan C."/>
        </authorList>
    </citation>
    <scope>NUCLEOTIDE SEQUENCE</scope>
</reference>
<dbReference type="Proteomes" id="UP000601435">
    <property type="component" value="Unassembled WGS sequence"/>
</dbReference>